<protein>
    <submittedName>
        <fullName evidence="3">UspA domain-containing protein</fullName>
    </submittedName>
</protein>
<gene>
    <name evidence="3" type="ORF">C483_04199</name>
</gene>
<dbReference type="STRING" id="1227493.C483_04199"/>
<dbReference type="Proteomes" id="UP000011519">
    <property type="component" value="Unassembled WGS sequence"/>
</dbReference>
<dbReference type="PRINTS" id="PR01438">
    <property type="entry name" value="UNVRSLSTRESS"/>
</dbReference>
<comment type="caution">
    <text evidence="3">The sequence shown here is derived from an EMBL/GenBank/DDBJ whole genome shotgun (WGS) entry which is preliminary data.</text>
</comment>
<dbReference type="Gene3D" id="3.40.50.620">
    <property type="entry name" value="HUPs"/>
    <property type="match status" value="1"/>
</dbReference>
<keyword evidence="4" id="KW-1185">Reference proteome</keyword>
<dbReference type="AlphaFoldDB" id="M0A5K5"/>
<dbReference type="InterPro" id="IPR006016">
    <property type="entry name" value="UspA"/>
</dbReference>
<dbReference type="EMBL" id="AOIM01000013">
    <property type="protein sequence ID" value="ELY93849.1"/>
    <property type="molecule type" value="Genomic_DNA"/>
</dbReference>
<evidence type="ECO:0000313" key="4">
    <source>
        <dbReference type="Proteomes" id="UP000011519"/>
    </source>
</evidence>
<organism evidence="3 4">
    <name type="scientific">Natrialba hulunbeirensis JCM 10989</name>
    <dbReference type="NCBI Taxonomy" id="1227493"/>
    <lineage>
        <taxon>Archaea</taxon>
        <taxon>Methanobacteriati</taxon>
        <taxon>Methanobacteriota</taxon>
        <taxon>Stenosarchaea group</taxon>
        <taxon>Halobacteria</taxon>
        <taxon>Halobacteriales</taxon>
        <taxon>Natrialbaceae</taxon>
        <taxon>Natrialba</taxon>
    </lineage>
</organism>
<dbReference type="RefSeq" id="WP_006652089.1">
    <property type="nucleotide sequence ID" value="NZ_AOIM01000013.1"/>
</dbReference>
<feature type="domain" description="UspA" evidence="2">
    <location>
        <begin position="1"/>
        <end position="143"/>
    </location>
</feature>
<name>M0A5K5_9EURY</name>
<accession>M0A5K5</accession>
<dbReference type="PANTHER" id="PTHR46268:SF24">
    <property type="entry name" value="UNIVERSAL STRESS PROTEIN"/>
    <property type="match status" value="1"/>
</dbReference>
<dbReference type="SUPFAM" id="SSF52402">
    <property type="entry name" value="Adenine nucleotide alpha hydrolases-like"/>
    <property type="match status" value="1"/>
</dbReference>
<dbReference type="InterPro" id="IPR014729">
    <property type="entry name" value="Rossmann-like_a/b/a_fold"/>
</dbReference>
<dbReference type="PATRIC" id="fig|1227493.4.peg.805"/>
<evidence type="ECO:0000256" key="1">
    <source>
        <dbReference type="ARBA" id="ARBA00008791"/>
    </source>
</evidence>
<evidence type="ECO:0000313" key="3">
    <source>
        <dbReference type="EMBL" id="ELY93849.1"/>
    </source>
</evidence>
<evidence type="ECO:0000259" key="2">
    <source>
        <dbReference type="Pfam" id="PF00582"/>
    </source>
</evidence>
<sequence length="143" mass="15472">MTDRVLVPYDGSEPATVALDFALETYPDGDLTALYVIPIPELDFERLERLDGPDFTPPVSDQAREYAARVLEEATGRAGAADCELDTEIAAGKPDRRIVERAQEGVDVVVIGSHGRTSASRVLLGSVAERVVRRAPVPVTVVR</sequence>
<dbReference type="CDD" id="cd00293">
    <property type="entry name" value="USP-like"/>
    <property type="match status" value="1"/>
</dbReference>
<reference evidence="3 4" key="1">
    <citation type="journal article" date="2014" name="PLoS Genet.">
        <title>Phylogenetically driven sequencing of extremely halophilic archaea reveals strategies for static and dynamic osmo-response.</title>
        <authorList>
            <person name="Becker E.A."/>
            <person name="Seitzer P.M."/>
            <person name="Tritt A."/>
            <person name="Larsen D."/>
            <person name="Krusor M."/>
            <person name="Yao A.I."/>
            <person name="Wu D."/>
            <person name="Madern D."/>
            <person name="Eisen J.A."/>
            <person name="Darling A.E."/>
            <person name="Facciotti M.T."/>
        </authorList>
    </citation>
    <scope>NUCLEOTIDE SEQUENCE [LARGE SCALE GENOMIC DNA]</scope>
    <source>
        <strain evidence="3 4">JCM 10989</strain>
    </source>
</reference>
<proteinExistence type="inferred from homology"/>
<dbReference type="Pfam" id="PF00582">
    <property type="entry name" value="Usp"/>
    <property type="match status" value="1"/>
</dbReference>
<dbReference type="OrthoDB" id="105697at2157"/>
<comment type="similarity">
    <text evidence="1">Belongs to the universal stress protein A family.</text>
</comment>
<dbReference type="PANTHER" id="PTHR46268">
    <property type="entry name" value="STRESS RESPONSE PROTEIN NHAX"/>
    <property type="match status" value="1"/>
</dbReference>
<dbReference type="InterPro" id="IPR006015">
    <property type="entry name" value="Universal_stress_UspA"/>
</dbReference>